<dbReference type="EMBL" id="QFQP01000002">
    <property type="protein sequence ID" value="PZR17307.1"/>
    <property type="molecule type" value="Genomic_DNA"/>
</dbReference>
<comment type="caution">
    <text evidence="3">The sequence shown here is derived from an EMBL/GenBank/DDBJ whole genome shotgun (WGS) entry which is preliminary data.</text>
</comment>
<evidence type="ECO:0000313" key="4">
    <source>
        <dbReference type="Proteomes" id="UP000249061"/>
    </source>
</evidence>
<evidence type="ECO:0000256" key="1">
    <source>
        <dbReference type="SAM" id="MobiDB-lite"/>
    </source>
</evidence>
<gene>
    <name evidence="3" type="ORF">DI536_02990</name>
</gene>
<dbReference type="PROSITE" id="PS51257">
    <property type="entry name" value="PROKAR_LIPOPROTEIN"/>
    <property type="match status" value="1"/>
</dbReference>
<evidence type="ECO:0000313" key="3">
    <source>
        <dbReference type="EMBL" id="PZR17307.1"/>
    </source>
</evidence>
<organism evidence="3 4">
    <name type="scientific">Archangium gephyra</name>
    <dbReference type="NCBI Taxonomy" id="48"/>
    <lineage>
        <taxon>Bacteria</taxon>
        <taxon>Pseudomonadati</taxon>
        <taxon>Myxococcota</taxon>
        <taxon>Myxococcia</taxon>
        <taxon>Myxococcales</taxon>
        <taxon>Cystobacterineae</taxon>
        <taxon>Archangiaceae</taxon>
        <taxon>Archangium</taxon>
    </lineage>
</organism>
<proteinExistence type="predicted"/>
<dbReference type="AlphaFoldDB" id="A0A2W5TTH9"/>
<reference evidence="3 4" key="1">
    <citation type="submission" date="2017-08" db="EMBL/GenBank/DDBJ databases">
        <title>Infants hospitalized years apart are colonized by the same room-sourced microbial strains.</title>
        <authorList>
            <person name="Brooks B."/>
            <person name="Olm M.R."/>
            <person name="Firek B.A."/>
            <person name="Baker R."/>
            <person name="Thomas B.C."/>
            <person name="Morowitz M.J."/>
            <person name="Banfield J.F."/>
        </authorList>
    </citation>
    <scope>NUCLEOTIDE SEQUENCE [LARGE SCALE GENOMIC DNA]</scope>
    <source>
        <strain evidence="3">S2_003_000_R2_14</strain>
    </source>
</reference>
<evidence type="ECO:0000259" key="2">
    <source>
        <dbReference type="Pfam" id="PF13290"/>
    </source>
</evidence>
<dbReference type="Pfam" id="PF13290">
    <property type="entry name" value="CHB_HEX_C_1"/>
    <property type="match status" value="1"/>
</dbReference>
<accession>A0A2W5TTH9</accession>
<sequence>MRLHALLCVAVLALACGQKPGPLELEPNAELGPPSIQADPPAGPFNGEITVTFTADRPATIYLSTNGEDPRTSSIGRQSGESPLTVTMKADTTVKYFSSVGGKDSELQEGTWTRAGGPKGTISGVVVVGGFAVDKEVGLFRNTTLERLGTPTMPTEIPFSFTGLQSGNHRLTAISDRNEDGQLIPFLDFQSDTTTIELDLEDPYKAGPENVRIYLAASGSGLGTLRGTITLPKPPALQNLQMSLLDPGALTGGLDPATLLQQLQNGYRIFTTPDQTEYPYVITDLMPGRVTPVPSLLGFNNGGIAINLIANPLQPVTIEADRETIANYAFGPVTISGDLALGSMSAPQGGLGFGIVAARAISLSEGVQAVLMPVLFTQDQMTQTSRATFSGAAFRSNTTVSLRVFTGASAITEAFTWVINPLGGTPAHTTVQTGTTDVVKDITLP</sequence>
<protein>
    <recommendedName>
        <fullName evidence="2">GH29D-like beta-sandwich domain-containing protein</fullName>
    </recommendedName>
</protein>
<feature type="region of interest" description="Disordered" evidence="1">
    <location>
        <begin position="25"/>
        <end position="45"/>
    </location>
</feature>
<name>A0A2W5TTH9_9BACT</name>
<feature type="domain" description="GH29D-like beta-sandwich" evidence="2">
    <location>
        <begin position="40"/>
        <end position="105"/>
    </location>
</feature>
<dbReference type="Proteomes" id="UP000249061">
    <property type="component" value="Unassembled WGS sequence"/>
</dbReference>
<dbReference type="InterPro" id="IPR059177">
    <property type="entry name" value="GH29D-like_dom"/>
</dbReference>